<reference evidence="1" key="1">
    <citation type="submission" date="2023-03" db="UniProtKB">
        <authorList>
            <consortium name="EnsemblPlants"/>
        </authorList>
    </citation>
    <scope>IDENTIFICATION</scope>
</reference>
<accession>A0A9I9EC56</accession>
<dbReference type="EnsemblPlants" id="MELO3C031722.2.1">
    <property type="protein sequence ID" value="MELO3C031722.2.1"/>
    <property type="gene ID" value="MELO3C031722.2"/>
</dbReference>
<name>A0A9I9EC56_CUCME</name>
<sequence>MNRGFGISNSKVQNLGINRRESIRILVQFPVKKLSESRGFIDEEEEEEEEEETLGEIEKKWIAMGEERTCFLVEHVFLLRSYDVVRRFLSSLWGMERKVVLSSRWRELHVNDVSN</sequence>
<dbReference type="AlphaFoldDB" id="A0A9I9EC56"/>
<organism evidence="1">
    <name type="scientific">Cucumis melo</name>
    <name type="common">Muskmelon</name>
    <dbReference type="NCBI Taxonomy" id="3656"/>
    <lineage>
        <taxon>Eukaryota</taxon>
        <taxon>Viridiplantae</taxon>
        <taxon>Streptophyta</taxon>
        <taxon>Embryophyta</taxon>
        <taxon>Tracheophyta</taxon>
        <taxon>Spermatophyta</taxon>
        <taxon>Magnoliopsida</taxon>
        <taxon>eudicotyledons</taxon>
        <taxon>Gunneridae</taxon>
        <taxon>Pentapetalae</taxon>
        <taxon>rosids</taxon>
        <taxon>fabids</taxon>
        <taxon>Cucurbitales</taxon>
        <taxon>Cucurbitaceae</taxon>
        <taxon>Benincaseae</taxon>
        <taxon>Cucumis</taxon>
    </lineage>
</organism>
<dbReference type="Gramene" id="MELO3C031722.2.1">
    <property type="protein sequence ID" value="MELO3C031722.2.1"/>
    <property type="gene ID" value="MELO3C031722.2"/>
</dbReference>
<protein>
    <submittedName>
        <fullName evidence="1">Uncharacterized protein</fullName>
    </submittedName>
</protein>
<proteinExistence type="predicted"/>
<evidence type="ECO:0000313" key="1">
    <source>
        <dbReference type="EnsemblPlants" id="MELO3C031722.2.1"/>
    </source>
</evidence>